<feature type="region of interest" description="Disordered" evidence="8">
    <location>
        <begin position="302"/>
        <end position="323"/>
    </location>
</feature>
<dbReference type="InterPro" id="IPR003280">
    <property type="entry name" value="2pore_dom_K_chnl"/>
</dbReference>
<dbReference type="HOGENOM" id="CLU_055333_0_0_1"/>
<feature type="transmembrane region" description="Helical" evidence="9">
    <location>
        <begin position="156"/>
        <end position="179"/>
    </location>
</feature>
<reference evidence="11 12" key="1">
    <citation type="journal article" date="2013" name="J. Biotechnol.">
        <title>Establishment and interpretation of the genome sequence of the phytopathogenic fungus Rhizoctonia solani AG1-IB isolate 7/3/14.</title>
        <authorList>
            <person name="Wibberg D.W."/>
            <person name="Jelonek L.J."/>
            <person name="Rupp O.R."/>
            <person name="Hennig M.H."/>
            <person name="Eikmeyer F.E."/>
            <person name="Goesmann A.G."/>
            <person name="Hartmann A.H."/>
            <person name="Borriss R.B."/>
            <person name="Grosch R.G."/>
            <person name="Puehler A.P."/>
            <person name="Schlueter A.S."/>
        </authorList>
    </citation>
    <scope>NUCLEOTIDE SEQUENCE [LARGE SCALE GENOMIC DNA]</scope>
    <source>
        <strain evidence="12">AG1-IB / isolate 7/3/14</strain>
    </source>
</reference>
<keyword evidence="7" id="KW-0407">Ion channel</keyword>
<evidence type="ECO:0000313" key="12">
    <source>
        <dbReference type="Proteomes" id="UP000012065"/>
    </source>
</evidence>
<evidence type="ECO:0000256" key="8">
    <source>
        <dbReference type="SAM" id="MobiDB-lite"/>
    </source>
</evidence>
<dbReference type="GO" id="GO:0005886">
    <property type="term" value="C:plasma membrane"/>
    <property type="evidence" value="ECO:0007669"/>
    <property type="project" value="TreeGrafter"/>
</dbReference>
<dbReference type="EMBL" id="CAOJ01010835">
    <property type="protein sequence ID" value="CCO33031.1"/>
    <property type="molecule type" value="Genomic_DNA"/>
</dbReference>
<evidence type="ECO:0000256" key="4">
    <source>
        <dbReference type="ARBA" id="ARBA00022989"/>
    </source>
</evidence>
<dbReference type="InterPro" id="IPR013099">
    <property type="entry name" value="K_chnl_dom"/>
</dbReference>
<keyword evidence="5" id="KW-0406">Ion transport</keyword>
<feature type="transmembrane region" description="Helical" evidence="9">
    <location>
        <begin position="123"/>
        <end position="144"/>
    </location>
</feature>
<dbReference type="GO" id="GO:0022841">
    <property type="term" value="F:potassium ion leak channel activity"/>
    <property type="evidence" value="ECO:0007669"/>
    <property type="project" value="TreeGrafter"/>
</dbReference>
<evidence type="ECO:0000256" key="7">
    <source>
        <dbReference type="ARBA" id="ARBA00023303"/>
    </source>
</evidence>
<dbReference type="GO" id="GO:0030322">
    <property type="term" value="P:stabilization of membrane potential"/>
    <property type="evidence" value="ECO:0007669"/>
    <property type="project" value="TreeGrafter"/>
</dbReference>
<gene>
    <name evidence="11" type="ORF">BN14_07100</name>
</gene>
<evidence type="ECO:0000313" key="11">
    <source>
        <dbReference type="EMBL" id="CCO33031.1"/>
    </source>
</evidence>
<keyword evidence="6 9" id="KW-0472">Membrane</keyword>
<dbReference type="Gene3D" id="1.10.287.70">
    <property type="match status" value="1"/>
</dbReference>
<name>M5C0P7_THACB</name>
<feature type="region of interest" description="Disordered" evidence="8">
    <location>
        <begin position="26"/>
        <end position="49"/>
    </location>
</feature>
<dbReference type="AlphaFoldDB" id="M5C0P7"/>
<feature type="transmembrane region" description="Helical" evidence="9">
    <location>
        <begin position="191"/>
        <end position="211"/>
    </location>
</feature>
<evidence type="ECO:0000256" key="3">
    <source>
        <dbReference type="ARBA" id="ARBA00022692"/>
    </source>
</evidence>
<accession>M5C0P7</accession>
<evidence type="ECO:0000256" key="9">
    <source>
        <dbReference type="SAM" id="Phobius"/>
    </source>
</evidence>
<evidence type="ECO:0000256" key="1">
    <source>
        <dbReference type="ARBA" id="ARBA00004141"/>
    </source>
</evidence>
<evidence type="ECO:0000259" key="10">
    <source>
        <dbReference type="Pfam" id="PF07885"/>
    </source>
</evidence>
<dbReference type="Pfam" id="PF07885">
    <property type="entry name" value="Ion_trans_2"/>
    <property type="match status" value="1"/>
</dbReference>
<dbReference type="Proteomes" id="UP000012065">
    <property type="component" value="Unassembled WGS sequence"/>
</dbReference>
<evidence type="ECO:0000256" key="5">
    <source>
        <dbReference type="ARBA" id="ARBA00023065"/>
    </source>
</evidence>
<comment type="caution">
    <text evidence="11">The sequence shown here is derived from an EMBL/GenBank/DDBJ whole genome shotgun (WGS) entry which is preliminary data.</text>
</comment>
<evidence type="ECO:0000256" key="2">
    <source>
        <dbReference type="ARBA" id="ARBA00022448"/>
    </source>
</evidence>
<protein>
    <recommendedName>
        <fullName evidence="10">Potassium channel domain-containing protein</fullName>
    </recommendedName>
</protein>
<organism evidence="11 12">
    <name type="scientific">Thanatephorus cucumeris (strain AG1-IB / isolate 7/3/14)</name>
    <name type="common">Lettuce bottom rot fungus</name>
    <name type="synonym">Rhizoctonia solani</name>
    <dbReference type="NCBI Taxonomy" id="1108050"/>
    <lineage>
        <taxon>Eukaryota</taxon>
        <taxon>Fungi</taxon>
        <taxon>Dikarya</taxon>
        <taxon>Basidiomycota</taxon>
        <taxon>Agaricomycotina</taxon>
        <taxon>Agaricomycetes</taxon>
        <taxon>Cantharellales</taxon>
        <taxon>Ceratobasidiaceae</taxon>
        <taxon>Rhizoctonia</taxon>
        <taxon>Rhizoctonia solani AG-1</taxon>
    </lineage>
</organism>
<dbReference type="GO" id="GO:0015271">
    <property type="term" value="F:outward rectifier potassium channel activity"/>
    <property type="evidence" value="ECO:0007669"/>
    <property type="project" value="TreeGrafter"/>
</dbReference>
<keyword evidence="3 9" id="KW-0812">Transmembrane</keyword>
<evidence type="ECO:0000256" key="6">
    <source>
        <dbReference type="ARBA" id="ARBA00023136"/>
    </source>
</evidence>
<dbReference type="SUPFAM" id="SSF81324">
    <property type="entry name" value="Voltage-gated potassium channels"/>
    <property type="match status" value="1"/>
</dbReference>
<feature type="compositionally biased region" description="Basic and acidic residues" evidence="8">
    <location>
        <begin position="314"/>
        <end position="323"/>
    </location>
</feature>
<dbReference type="PANTHER" id="PTHR11003">
    <property type="entry name" value="POTASSIUM CHANNEL, SUBFAMILY K"/>
    <property type="match status" value="1"/>
</dbReference>
<keyword evidence="4 9" id="KW-1133">Transmembrane helix</keyword>
<feature type="domain" description="Potassium channel" evidence="10">
    <location>
        <begin position="225"/>
        <end position="289"/>
    </location>
</feature>
<feature type="transmembrane region" description="Helical" evidence="9">
    <location>
        <begin position="223"/>
        <end position="245"/>
    </location>
</feature>
<keyword evidence="2" id="KW-0813">Transport</keyword>
<dbReference type="PANTHER" id="PTHR11003:SF291">
    <property type="entry name" value="IP11374P"/>
    <property type="match status" value="1"/>
</dbReference>
<proteinExistence type="predicted"/>
<sequence>MPFIVFLVSVVQALLDKRRSKSEESLGFEVAGQTESGGNSPDRITNSNSPVSTPIWTRIKDYLWGEEDEASRGEYIPNFRWTPILSGIIIPFAILLEIPGLTEHWYIRTIGNKTVETQENSKILDAGLAISMASAVAANAALITRFLERRVRLATFLAIGGLIIHDIINIIAVTTFGVIHGVDDGFTYGQAFWMTVCSTIASVITTVSLIYDWIRTPDFARSALGAMCYSFIMDLSFQNGLYFTVVSIETVGFGDIVLTTTLGRVFSIFYNTFGIINLGLAVSTTRETIIEVSRTIIPERTHLNSRQPPSHSRTRIENAARREKVSSSPELKYELPSNFSVGWASLLTFLSPIRLILPTKSFTKRLE</sequence>
<comment type="subcellular location">
    <subcellularLocation>
        <location evidence="1">Membrane</location>
        <topology evidence="1">Multi-pass membrane protein</topology>
    </subcellularLocation>
</comment>
<feature type="compositionally biased region" description="Polar residues" evidence="8">
    <location>
        <begin position="33"/>
        <end position="49"/>
    </location>
</feature>